<feature type="transmembrane region" description="Helical" evidence="1">
    <location>
        <begin position="6"/>
        <end position="22"/>
    </location>
</feature>
<evidence type="ECO:0000256" key="1">
    <source>
        <dbReference type="SAM" id="Phobius"/>
    </source>
</evidence>
<dbReference type="RefSeq" id="WP_209341641.1">
    <property type="nucleotide sequence ID" value="NZ_JAGIQL010000079.1"/>
</dbReference>
<keyword evidence="3" id="KW-1185">Reference proteome</keyword>
<keyword evidence="1" id="KW-1133">Transmembrane helix</keyword>
<accession>A0A940MG05</accession>
<feature type="transmembrane region" description="Helical" evidence="1">
    <location>
        <begin position="127"/>
        <end position="144"/>
    </location>
</feature>
<keyword evidence="1" id="KW-0472">Membrane</keyword>
<evidence type="ECO:0000313" key="3">
    <source>
        <dbReference type="Proteomes" id="UP000670475"/>
    </source>
</evidence>
<reference evidence="2" key="1">
    <citation type="submission" date="2021-03" db="EMBL/GenBank/DDBJ databases">
        <title>Whole genome sequence of Streptomyces bomunensis MMS17-BM035.</title>
        <authorList>
            <person name="Lee J.H."/>
        </authorList>
    </citation>
    <scope>NUCLEOTIDE SEQUENCE</scope>
    <source>
        <strain evidence="2">MMS17-BM035</strain>
    </source>
</reference>
<feature type="transmembrane region" description="Helical" evidence="1">
    <location>
        <begin position="58"/>
        <end position="80"/>
    </location>
</feature>
<protein>
    <submittedName>
        <fullName evidence="2">DUF1453 domain-containing protein</fullName>
    </submittedName>
</protein>
<dbReference type="EMBL" id="JAGIQL010000079">
    <property type="protein sequence ID" value="MBP0459626.1"/>
    <property type="molecule type" value="Genomic_DNA"/>
</dbReference>
<keyword evidence="1" id="KW-0812">Transmembrane</keyword>
<proteinExistence type="predicted"/>
<dbReference type="AlphaFoldDB" id="A0A940MG05"/>
<gene>
    <name evidence="2" type="ORF">JFN87_19270</name>
</gene>
<comment type="caution">
    <text evidence="2">The sequence shown here is derived from an EMBL/GenBank/DDBJ whole genome shotgun (WGS) entry which is preliminary data.</text>
</comment>
<evidence type="ECO:0000313" key="2">
    <source>
        <dbReference type="EMBL" id="MBP0459626.1"/>
    </source>
</evidence>
<feature type="transmembrane region" description="Helical" evidence="1">
    <location>
        <begin position="101"/>
        <end position="121"/>
    </location>
</feature>
<name>A0A940MG05_9ACTN</name>
<organism evidence="2 3">
    <name type="scientific">Streptomyces montanisoli</name>
    <dbReference type="NCBI Taxonomy" id="2798581"/>
    <lineage>
        <taxon>Bacteria</taxon>
        <taxon>Bacillati</taxon>
        <taxon>Actinomycetota</taxon>
        <taxon>Actinomycetes</taxon>
        <taxon>Kitasatosporales</taxon>
        <taxon>Streptomycetaceae</taxon>
        <taxon>Streptomyces</taxon>
    </lineage>
</organism>
<sequence>MKELLYVLAIVALVVVMVMRQARPRRVGGGGRRSFALPIVMVVLGVREGHLVDSHHAGVSVALLAAELLVGVLMGVGWAITSKVWREPDGSVWSRGTKATTGVWFAGFACRMAIMGLGALVGIHQSYGALLITLGVSFALRSLLLTHRAGTLSSGTLPSGAGASYGGAAAGRARKDRV</sequence>
<dbReference type="Proteomes" id="UP000670475">
    <property type="component" value="Unassembled WGS sequence"/>
</dbReference>